<dbReference type="AlphaFoldDB" id="A0A4V3I644"/>
<accession>A0A4V3I644</accession>
<comment type="caution">
    <text evidence="2">The sequence shown here is derived from an EMBL/GenBank/DDBJ whole genome shotgun (WGS) entry which is preliminary data.</text>
</comment>
<dbReference type="GO" id="GO:0016887">
    <property type="term" value="F:ATP hydrolysis activity"/>
    <property type="evidence" value="ECO:0007669"/>
    <property type="project" value="InterPro"/>
</dbReference>
<reference evidence="2 3" key="1">
    <citation type="submission" date="2019-03" db="EMBL/GenBank/DDBJ databases">
        <title>Genomics of glacier-inhabiting Cryobacterium strains.</title>
        <authorList>
            <person name="Liu Q."/>
            <person name="Xin Y.-H."/>
        </authorList>
    </citation>
    <scope>NUCLEOTIDE SEQUENCE [LARGE SCALE GENOMIC DNA]</scope>
    <source>
        <strain evidence="2 3">Sr47</strain>
    </source>
</reference>
<gene>
    <name evidence="2" type="ORF">E3O23_15570</name>
</gene>
<proteinExistence type="predicted"/>
<name>A0A4V3I644_9MICO</name>
<dbReference type="PANTHER" id="PTHR43581">
    <property type="entry name" value="ATP/GTP PHOSPHATASE"/>
    <property type="match status" value="1"/>
</dbReference>
<sequence>MCSGDTASAIRRQRGDEQLLLDRIQIFGFKRLLDASAYVGRKTVALVGPNEAGKSSVLAALRLFDDDSPVSSLSFSRSDRGRLRKGDEDVVVLTFALTSHHEQIIKGIPLIVAPTHYRRHKQVNGDRPYSLSPRPVIAPSVHEEAAESWDQLAIALRKKLLGAAETEPALDLVLAQDLDMAALFFSKGDAPADEVWVRLALRVDELESISSGKKLEKSIAAFRDFFSYARPETNLSDLLGDRLDISSPTFAMFGELERAIASEYNIDASTTEESVALANLLEVAGVSLQTIREHRGDAPYISHLTDEANGRLDAYFSSRWSQERVTVGLDVDGEVLRVFVKDKREGSVGWLNITDRSDGLRMFVALATFLSRQEFNQPPILLIDEAEEHLHLNAQADLVRMLQDLDQIQQVIYTTHSPGCLPADLGNGVRFVEPLKGGTSRIRHDFWSMQDGGHVGFNPLLMVMGAGAAAFSGLRNALIVEGASDMLLLPTLIKVATSQSELSYQVAPGIAVASKHDMSRLDTTASRVAFLVDGDESGREWRTQLVDSGMPKERMKEMPADVALEDFLDREFYFDTLNDFFRVDRDRFVTVGVGATLKSLASSWAIHEGLTMPGPVSVAEQILGNHESGRRKIKLNLARRRWLQSLHTWALGTFEDR</sequence>
<evidence type="ECO:0000313" key="3">
    <source>
        <dbReference type="Proteomes" id="UP000297866"/>
    </source>
</evidence>
<dbReference type="PANTHER" id="PTHR43581:SF3">
    <property type="entry name" value="AAA+ ATPASE DOMAIN-CONTAINING PROTEIN"/>
    <property type="match status" value="1"/>
</dbReference>
<dbReference type="InterPro" id="IPR003959">
    <property type="entry name" value="ATPase_AAA_core"/>
</dbReference>
<organism evidence="2 3">
    <name type="scientific">Cryobacterium tagatosivorans</name>
    <dbReference type="NCBI Taxonomy" id="1259199"/>
    <lineage>
        <taxon>Bacteria</taxon>
        <taxon>Bacillati</taxon>
        <taxon>Actinomycetota</taxon>
        <taxon>Actinomycetes</taxon>
        <taxon>Micrococcales</taxon>
        <taxon>Microbacteriaceae</taxon>
        <taxon>Cryobacterium</taxon>
    </lineage>
</organism>
<protein>
    <recommendedName>
        <fullName evidence="1">ATPase AAA-type core domain-containing protein</fullName>
    </recommendedName>
</protein>
<dbReference type="Pfam" id="PF13304">
    <property type="entry name" value="AAA_21"/>
    <property type="match status" value="1"/>
</dbReference>
<dbReference type="OrthoDB" id="3237462at2"/>
<dbReference type="InterPro" id="IPR027417">
    <property type="entry name" value="P-loop_NTPase"/>
</dbReference>
<dbReference type="Gene3D" id="3.40.50.300">
    <property type="entry name" value="P-loop containing nucleotide triphosphate hydrolases"/>
    <property type="match status" value="2"/>
</dbReference>
<feature type="domain" description="ATPase AAA-type core" evidence="1">
    <location>
        <begin position="346"/>
        <end position="419"/>
    </location>
</feature>
<dbReference type="Proteomes" id="UP000297866">
    <property type="component" value="Unassembled WGS sequence"/>
</dbReference>
<dbReference type="InterPro" id="IPR051396">
    <property type="entry name" value="Bact_Antivir_Def_Nuclease"/>
</dbReference>
<evidence type="ECO:0000259" key="1">
    <source>
        <dbReference type="Pfam" id="PF13304"/>
    </source>
</evidence>
<dbReference type="EMBL" id="SOEZ01000075">
    <property type="protein sequence ID" value="TFB47274.1"/>
    <property type="molecule type" value="Genomic_DNA"/>
</dbReference>
<keyword evidence="3" id="KW-1185">Reference proteome</keyword>
<dbReference type="CDD" id="cd00267">
    <property type="entry name" value="ABC_ATPase"/>
    <property type="match status" value="1"/>
</dbReference>
<dbReference type="SUPFAM" id="SSF52540">
    <property type="entry name" value="P-loop containing nucleoside triphosphate hydrolases"/>
    <property type="match status" value="1"/>
</dbReference>
<evidence type="ECO:0000313" key="2">
    <source>
        <dbReference type="EMBL" id="TFB47274.1"/>
    </source>
</evidence>
<dbReference type="GO" id="GO:0005524">
    <property type="term" value="F:ATP binding"/>
    <property type="evidence" value="ECO:0007669"/>
    <property type="project" value="InterPro"/>
</dbReference>